<feature type="region of interest" description="Disordered" evidence="1">
    <location>
        <begin position="78"/>
        <end position="108"/>
    </location>
</feature>
<protein>
    <submittedName>
        <fullName evidence="2">Uncharacterized protein</fullName>
    </submittedName>
</protein>
<keyword evidence="3" id="KW-1185">Reference proteome</keyword>
<accession>A0AA42AT09</accession>
<evidence type="ECO:0000313" key="3">
    <source>
        <dbReference type="Proteomes" id="UP001177140"/>
    </source>
</evidence>
<dbReference type="PANTHER" id="PTHR35692">
    <property type="entry name" value="F26F24.11"/>
    <property type="match status" value="1"/>
</dbReference>
<feature type="region of interest" description="Disordered" evidence="1">
    <location>
        <begin position="121"/>
        <end position="190"/>
    </location>
</feature>
<organism evidence="2 3">
    <name type="scientific">Papaver nudicaule</name>
    <name type="common">Iceland poppy</name>
    <dbReference type="NCBI Taxonomy" id="74823"/>
    <lineage>
        <taxon>Eukaryota</taxon>
        <taxon>Viridiplantae</taxon>
        <taxon>Streptophyta</taxon>
        <taxon>Embryophyta</taxon>
        <taxon>Tracheophyta</taxon>
        <taxon>Spermatophyta</taxon>
        <taxon>Magnoliopsida</taxon>
        <taxon>Ranunculales</taxon>
        <taxon>Papaveraceae</taxon>
        <taxon>Papaveroideae</taxon>
        <taxon>Papaver</taxon>
    </lineage>
</organism>
<evidence type="ECO:0000313" key="2">
    <source>
        <dbReference type="EMBL" id="MCL7040812.1"/>
    </source>
</evidence>
<dbReference type="EMBL" id="JAJJMA010216783">
    <property type="protein sequence ID" value="MCL7040812.1"/>
    <property type="molecule type" value="Genomic_DNA"/>
</dbReference>
<dbReference type="Proteomes" id="UP001177140">
    <property type="component" value="Unassembled WGS sequence"/>
</dbReference>
<name>A0AA42AT09_PAPNU</name>
<gene>
    <name evidence="2" type="ORF">MKW94_011164</name>
</gene>
<comment type="caution">
    <text evidence="2">The sequence shown here is derived from an EMBL/GenBank/DDBJ whole genome shotgun (WGS) entry which is preliminary data.</text>
</comment>
<proteinExistence type="predicted"/>
<feature type="compositionally biased region" description="Low complexity" evidence="1">
    <location>
        <begin position="170"/>
        <end position="187"/>
    </location>
</feature>
<dbReference type="AlphaFoldDB" id="A0AA42AT09"/>
<reference evidence="2" key="1">
    <citation type="submission" date="2022-03" db="EMBL/GenBank/DDBJ databases">
        <title>A functionally conserved STORR gene fusion in Papaver species that diverged 16.8 million years ago.</title>
        <authorList>
            <person name="Catania T."/>
        </authorList>
    </citation>
    <scope>NUCLEOTIDE SEQUENCE</scope>
    <source>
        <strain evidence="2">S-191538</strain>
    </source>
</reference>
<sequence length="293" mass="32765">MADFSYLSESDESAVEYILSQAMDQCVLEQIVSINLSGISDTSLPTDLEHRFSKLKSFPGTNPKPEIPRNLVSKSVENTQSLSPNEEIGSPSNPNQVNTSSSSIPTTDIGTRLSKLKSFLGTNPKTEIPQNQVSSPNKEIGSFSPSNSNQVKKISSFGAKPKSKQAFVRSFSSSSDSSQENSSSSSSKQNCFFWCSPKKVLRKQGKETRVPKGIEMDPFEWDKDNEFISDLTSFSLKEQKKKLKKVMREQQKINREAEKIVEWAKQASSRIEVSEIEDLLTDDDFDGDYDKFK</sequence>
<dbReference type="PANTHER" id="PTHR35692:SF1">
    <property type="entry name" value="F26F24.11"/>
    <property type="match status" value="1"/>
</dbReference>
<feature type="compositionally biased region" description="Polar residues" evidence="1">
    <location>
        <begin position="121"/>
        <end position="153"/>
    </location>
</feature>
<evidence type="ECO:0000256" key="1">
    <source>
        <dbReference type="SAM" id="MobiDB-lite"/>
    </source>
</evidence>